<reference evidence="5" key="1">
    <citation type="journal article" date="2019" name="Int. J. Syst. Evol. Microbiol.">
        <title>The Global Catalogue of Microorganisms (GCM) 10K type strain sequencing project: providing services to taxonomists for standard genome sequencing and annotation.</title>
        <authorList>
            <consortium name="The Broad Institute Genomics Platform"/>
            <consortium name="The Broad Institute Genome Sequencing Center for Infectious Disease"/>
            <person name="Wu L."/>
            <person name="Ma J."/>
        </authorList>
    </citation>
    <scope>NUCLEOTIDE SEQUENCE [LARGE SCALE GENOMIC DNA]</scope>
    <source>
        <strain evidence="5">JCM 17066</strain>
    </source>
</reference>
<keyword evidence="3" id="KW-1133">Transmembrane helix</keyword>
<keyword evidence="3" id="KW-0812">Transmembrane</keyword>
<dbReference type="InterPro" id="IPR000983">
    <property type="entry name" value="Bac_GSPG_pilin"/>
</dbReference>
<evidence type="ECO:0000313" key="4">
    <source>
        <dbReference type="EMBL" id="MFC5473800.1"/>
    </source>
</evidence>
<dbReference type="Pfam" id="PF07963">
    <property type="entry name" value="N_methyl"/>
    <property type="match status" value="1"/>
</dbReference>
<gene>
    <name evidence="4" type="ORF">ACFPM8_07495</name>
</gene>
<evidence type="ECO:0000256" key="1">
    <source>
        <dbReference type="ARBA" id="ARBA00022481"/>
    </source>
</evidence>
<dbReference type="EMBL" id="JBHSMT010000013">
    <property type="protein sequence ID" value="MFC5473800.1"/>
    <property type="molecule type" value="Genomic_DNA"/>
</dbReference>
<dbReference type="RefSeq" id="WP_378996646.1">
    <property type="nucleotide sequence ID" value="NZ_JBHSMT010000013.1"/>
</dbReference>
<organism evidence="4 5">
    <name type="scientific">Paraherbaspirillum soli</name>
    <dbReference type="NCBI Taxonomy" id="631222"/>
    <lineage>
        <taxon>Bacteria</taxon>
        <taxon>Pseudomonadati</taxon>
        <taxon>Pseudomonadota</taxon>
        <taxon>Betaproteobacteria</taxon>
        <taxon>Burkholderiales</taxon>
        <taxon>Oxalobacteraceae</taxon>
        <taxon>Paraherbaspirillum</taxon>
    </lineage>
</organism>
<dbReference type="PRINTS" id="PR00813">
    <property type="entry name" value="BCTERIALGSPG"/>
</dbReference>
<dbReference type="InterPro" id="IPR045584">
    <property type="entry name" value="Pilin-like"/>
</dbReference>
<name>A0ABW0M847_9BURK</name>
<sequence>MTVRRHELPSRQRGFTFIELMMTLAIMGVLVLVAVPMAQVTIQRDKEHELRRALIQIRDALDAYKRAADQGRIIVKVGESGYPRNLEQLVEGVPDQRSPSRQNLYFLRSLPPDPMYAGAAVKASETWGLRSYASPPDDPSEGDDVFDIHSKSDKQGLNGVPYKQW</sequence>
<proteinExistence type="predicted"/>
<comment type="caution">
    <text evidence="4">The sequence shown here is derived from an EMBL/GenBank/DDBJ whole genome shotgun (WGS) entry which is preliminary data.</text>
</comment>
<dbReference type="InterPro" id="IPR012902">
    <property type="entry name" value="N_methyl_site"/>
</dbReference>
<dbReference type="Proteomes" id="UP001596045">
    <property type="component" value="Unassembled WGS sequence"/>
</dbReference>
<evidence type="ECO:0000256" key="3">
    <source>
        <dbReference type="SAM" id="Phobius"/>
    </source>
</evidence>
<keyword evidence="5" id="KW-1185">Reference proteome</keyword>
<dbReference type="NCBIfam" id="TIGR02532">
    <property type="entry name" value="IV_pilin_GFxxxE"/>
    <property type="match status" value="1"/>
</dbReference>
<dbReference type="SUPFAM" id="SSF54523">
    <property type="entry name" value="Pili subunits"/>
    <property type="match status" value="1"/>
</dbReference>
<feature type="region of interest" description="Disordered" evidence="2">
    <location>
        <begin position="129"/>
        <end position="165"/>
    </location>
</feature>
<accession>A0ABW0M847</accession>
<protein>
    <submittedName>
        <fullName evidence="4">Type II secretion system protein</fullName>
    </submittedName>
</protein>
<keyword evidence="3" id="KW-0472">Membrane</keyword>
<dbReference type="Gene3D" id="3.30.700.10">
    <property type="entry name" value="Glycoprotein, Type 4 Pilin"/>
    <property type="match status" value="1"/>
</dbReference>
<evidence type="ECO:0000313" key="5">
    <source>
        <dbReference type="Proteomes" id="UP001596045"/>
    </source>
</evidence>
<keyword evidence="1" id="KW-0488">Methylation</keyword>
<evidence type="ECO:0000256" key="2">
    <source>
        <dbReference type="SAM" id="MobiDB-lite"/>
    </source>
</evidence>
<feature type="transmembrane region" description="Helical" evidence="3">
    <location>
        <begin position="20"/>
        <end position="42"/>
    </location>
</feature>